<evidence type="ECO:0000256" key="1">
    <source>
        <dbReference type="ARBA" id="ARBA00004141"/>
    </source>
</evidence>
<gene>
    <name evidence="7" type="ORF">QOZ92_001646</name>
</gene>
<feature type="transmembrane region" description="Helical" evidence="5">
    <location>
        <begin position="97"/>
        <end position="121"/>
    </location>
</feature>
<evidence type="ECO:0000256" key="2">
    <source>
        <dbReference type="ARBA" id="ARBA00022692"/>
    </source>
</evidence>
<dbReference type="InterPro" id="IPR000412">
    <property type="entry name" value="ABC_2_transport"/>
</dbReference>
<evidence type="ECO:0000259" key="6">
    <source>
        <dbReference type="PROSITE" id="PS51012"/>
    </source>
</evidence>
<evidence type="ECO:0000256" key="3">
    <source>
        <dbReference type="ARBA" id="ARBA00022989"/>
    </source>
</evidence>
<dbReference type="EMBL" id="JAUSWG010000006">
    <property type="protein sequence ID" value="MDQ0556532.1"/>
    <property type="molecule type" value="Genomic_DNA"/>
</dbReference>
<dbReference type="InterPro" id="IPR047817">
    <property type="entry name" value="ABC2_TM_bact-type"/>
</dbReference>
<keyword evidence="2 5" id="KW-0812">Transmembrane</keyword>
<protein>
    <recommendedName>
        <fullName evidence="5">Transport permease protein</fullName>
    </recommendedName>
</protein>
<dbReference type="RefSeq" id="WP_307505905.1">
    <property type="nucleotide sequence ID" value="NZ_BAAACE010000027.1"/>
</dbReference>
<dbReference type="PIRSF" id="PIRSF006648">
    <property type="entry name" value="DrrB"/>
    <property type="match status" value="1"/>
</dbReference>
<feature type="transmembrane region" description="Helical" evidence="5">
    <location>
        <begin position="55"/>
        <end position="76"/>
    </location>
</feature>
<feature type="transmembrane region" description="Helical" evidence="5">
    <location>
        <begin position="21"/>
        <end position="40"/>
    </location>
</feature>
<dbReference type="Pfam" id="PF01061">
    <property type="entry name" value="ABC2_membrane"/>
    <property type="match status" value="1"/>
</dbReference>
<keyword evidence="5" id="KW-1003">Cell membrane</keyword>
<dbReference type="Proteomes" id="UP001232584">
    <property type="component" value="Unassembled WGS sequence"/>
</dbReference>
<dbReference type="InterPro" id="IPR051784">
    <property type="entry name" value="Nod_factor_ABC_transporter"/>
</dbReference>
<feature type="transmembrane region" description="Helical" evidence="5">
    <location>
        <begin position="133"/>
        <end position="158"/>
    </location>
</feature>
<keyword evidence="3 5" id="KW-1133">Transmembrane helix</keyword>
<comment type="caution">
    <text evidence="7">The sequence shown here is derived from an EMBL/GenBank/DDBJ whole genome shotgun (WGS) entry which is preliminary data.</text>
</comment>
<dbReference type="InterPro" id="IPR013525">
    <property type="entry name" value="ABC2_TM"/>
</dbReference>
<evidence type="ECO:0000256" key="4">
    <source>
        <dbReference type="ARBA" id="ARBA00023136"/>
    </source>
</evidence>
<feature type="transmembrane region" description="Helical" evidence="5">
    <location>
        <begin position="170"/>
        <end position="189"/>
    </location>
</feature>
<proteinExistence type="inferred from homology"/>
<reference evidence="7 8" key="1">
    <citation type="submission" date="2023-07" db="EMBL/GenBank/DDBJ databases">
        <title>Genomic Encyclopedia of Type Strains, Phase IV (KMG-IV): sequencing the most valuable type-strain genomes for metagenomic binning, comparative biology and taxonomic classification.</title>
        <authorList>
            <person name="Goeker M."/>
        </authorList>
    </citation>
    <scope>NUCLEOTIDE SEQUENCE [LARGE SCALE GENOMIC DNA]</scope>
    <source>
        <strain evidence="7 8">DSM 15049</strain>
    </source>
</reference>
<dbReference type="PANTHER" id="PTHR43229">
    <property type="entry name" value="NODULATION PROTEIN J"/>
    <property type="match status" value="1"/>
</dbReference>
<dbReference type="PANTHER" id="PTHR43229:SF2">
    <property type="entry name" value="NODULATION PROTEIN J"/>
    <property type="match status" value="1"/>
</dbReference>
<accession>A0ABU0N044</accession>
<dbReference type="PROSITE" id="PS51012">
    <property type="entry name" value="ABC_TM2"/>
    <property type="match status" value="1"/>
</dbReference>
<keyword evidence="4 5" id="KW-0472">Membrane</keyword>
<evidence type="ECO:0000313" key="8">
    <source>
        <dbReference type="Proteomes" id="UP001232584"/>
    </source>
</evidence>
<name>A0ABU0N044_9FIRM</name>
<organism evidence="7 8">
    <name type="scientific">Paraclostridium ghonii</name>
    <dbReference type="NCBI Taxonomy" id="29358"/>
    <lineage>
        <taxon>Bacteria</taxon>
        <taxon>Bacillati</taxon>
        <taxon>Bacillota</taxon>
        <taxon>Clostridia</taxon>
        <taxon>Peptostreptococcales</taxon>
        <taxon>Peptostreptococcaceae</taxon>
        <taxon>Paraclostridium</taxon>
    </lineage>
</organism>
<evidence type="ECO:0000313" key="7">
    <source>
        <dbReference type="EMBL" id="MDQ0556532.1"/>
    </source>
</evidence>
<keyword evidence="5" id="KW-0813">Transport</keyword>
<feature type="domain" description="ABC transmembrane type-2" evidence="6">
    <location>
        <begin position="20"/>
        <end position="245"/>
    </location>
</feature>
<keyword evidence="8" id="KW-1185">Reference proteome</keyword>
<evidence type="ECO:0000256" key="5">
    <source>
        <dbReference type="RuleBase" id="RU361157"/>
    </source>
</evidence>
<sequence length="248" mass="27730">MSGFLTLLSFGLKRRAKDFFILSYSIIYPLALIFMLGYIASNFFKGDNSVTSYDYYTFVLIPFFIFQNLIIMVYVAKDENLYKTSYRFIAAPIGNKAIVLSKIISCTIVMWLCTASVTIVTRLLLGVNMGKSLTMILLMFLTEIFMVSSIGIYIGIAFRNFDTIKGVLNVPINLFALLGGVFFPVGALGETFEKVSYISPLTWINKGIISIVYDNNSAILTYSIFVTLGLGIIFCILAVTSFKKEAFL</sequence>
<comment type="similarity">
    <text evidence="5">Belongs to the ABC-2 integral membrane protein family.</text>
</comment>
<feature type="transmembrane region" description="Helical" evidence="5">
    <location>
        <begin position="219"/>
        <end position="242"/>
    </location>
</feature>
<comment type="subcellular location">
    <subcellularLocation>
        <location evidence="5">Cell membrane</location>
        <topology evidence="5">Multi-pass membrane protein</topology>
    </subcellularLocation>
    <subcellularLocation>
        <location evidence="1">Membrane</location>
        <topology evidence="1">Multi-pass membrane protein</topology>
    </subcellularLocation>
</comment>